<keyword evidence="1 3" id="KW-0378">Hydrolase</keyword>
<dbReference type="Proteomes" id="UP000001695">
    <property type="component" value="Chromosome"/>
</dbReference>
<dbReference type="SUPFAM" id="SSF53474">
    <property type="entry name" value="alpha/beta-Hydrolases"/>
    <property type="match status" value="1"/>
</dbReference>
<dbReference type="STRING" id="395963.Bind_0702"/>
<protein>
    <submittedName>
        <fullName evidence="3">Alpha/beta hydrolase fold</fullName>
    </submittedName>
</protein>
<dbReference type="ESTHER" id="beii9-b2igh0">
    <property type="family name" value="Epoxide_hydrolase"/>
</dbReference>
<evidence type="ECO:0000313" key="3">
    <source>
        <dbReference type="EMBL" id="ACB94352.1"/>
    </source>
</evidence>
<dbReference type="EMBL" id="CP001016">
    <property type="protein sequence ID" value="ACB94352.1"/>
    <property type="molecule type" value="Genomic_DNA"/>
</dbReference>
<dbReference type="eggNOG" id="COG2267">
    <property type="taxonomic scope" value="Bacteria"/>
</dbReference>
<dbReference type="OrthoDB" id="9804723at2"/>
<dbReference type="InterPro" id="IPR029058">
    <property type="entry name" value="AB_hydrolase_fold"/>
</dbReference>
<dbReference type="RefSeq" id="WP_012383710.1">
    <property type="nucleotide sequence ID" value="NC_010581.1"/>
</dbReference>
<dbReference type="Gene3D" id="3.40.50.1820">
    <property type="entry name" value="alpha/beta hydrolase"/>
    <property type="match status" value="1"/>
</dbReference>
<reference evidence="4" key="1">
    <citation type="submission" date="2008-03" db="EMBL/GenBank/DDBJ databases">
        <title>Complete sequence of chromosome of Beijerinckia indica subsp. indica ATCC 9039.</title>
        <authorList>
            <consortium name="US DOE Joint Genome Institute"/>
            <person name="Copeland A."/>
            <person name="Lucas S."/>
            <person name="Lapidus A."/>
            <person name="Glavina del Rio T."/>
            <person name="Dalin E."/>
            <person name="Tice H."/>
            <person name="Bruce D."/>
            <person name="Goodwin L."/>
            <person name="Pitluck S."/>
            <person name="LaButti K."/>
            <person name="Schmutz J."/>
            <person name="Larimer F."/>
            <person name="Land M."/>
            <person name="Hauser L."/>
            <person name="Kyrpides N."/>
            <person name="Mikhailova N."/>
            <person name="Dunfield P.F."/>
            <person name="Dedysh S.N."/>
            <person name="Liesack W."/>
            <person name="Saw J.H."/>
            <person name="Alam M."/>
            <person name="Chen Y."/>
            <person name="Murrell J.C."/>
            <person name="Richardson P."/>
        </authorList>
    </citation>
    <scope>NUCLEOTIDE SEQUENCE [LARGE SCALE GENOMIC DNA]</scope>
    <source>
        <strain evidence="4">ATCC 9039 / DSM 1715 / NCIMB 8712</strain>
    </source>
</reference>
<dbReference type="KEGG" id="bid:Bind_0702"/>
<dbReference type="PRINTS" id="PR00412">
    <property type="entry name" value="EPOXHYDRLASE"/>
</dbReference>
<evidence type="ECO:0000313" key="4">
    <source>
        <dbReference type="Proteomes" id="UP000001695"/>
    </source>
</evidence>
<evidence type="ECO:0000259" key="2">
    <source>
        <dbReference type="Pfam" id="PF00561"/>
    </source>
</evidence>
<dbReference type="Pfam" id="PF00561">
    <property type="entry name" value="Abhydrolase_1"/>
    <property type="match status" value="1"/>
</dbReference>
<dbReference type="HOGENOM" id="CLU_020336_7_3_5"/>
<proteinExistence type="predicted"/>
<feature type="domain" description="AB hydrolase-1" evidence="2">
    <location>
        <begin position="34"/>
        <end position="278"/>
    </location>
</feature>
<dbReference type="InterPro" id="IPR000073">
    <property type="entry name" value="AB_hydrolase_1"/>
</dbReference>
<name>B2IGH0_BEII9</name>
<dbReference type="InterPro" id="IPR000639">
    <property type="entry name" value="Epox_hydrolase-like"/>
</dbReference>
<dbReference type="AlphaFoldDB" id="B2IGH0"/>
<keyword evidence="4" id="KW-1185">Reference proteome</keyword>
<gene>
    <name evidence="3" type="ordered locus">Bind_0702</name>
</gene>
<reference evidence="3 4" key="2">
    <citation type="journal article" date="2010" name="J. Bacteriol.">
        <title>Complete genome sequence of Beijerinckia indica subsp. indica.</title>
        <authorList>
            <person name="Tamas I."/>
            <person name="Dedysh S.N."/>
            <person name="Liesack W."/>
            <person name="Stott M.B."/>
            <person name="Alam M."/>
            <person name="Murrell J.C."/>
            <person name="Dunfield P.F."/>
        </authorList>
    </citation>
    <scope>NUCLEOTIDE SEQUENCE [LARGE SCALE GENOMIC DNA]</scope>
    <source>
        <strain evidence="4">ATCC 9039 / DSM 1715 / NCIMB 8712</strain>
    </source>
</reference>
<accession>B2IGH0</accession>
<dbReference type="PANTHER" id="PTHR43329">
    <property type="entry name" value="EPOXIDE HYDROLASE"/>
    <property type="match status" value="1"/>
</dbReference>
<organism evidence="3 4">
    <name type="scientific">Beijerinckia indica subsp. indica (strain ATCC 9039 / DSM 1715 / NCIMB 8712)</name>
    <dbReference type="NCBI Taxonomy" id="395963"/>
    <lineage>
        <taxon>Bacteria</taxon>
        <taxon>Pseudomonadati</taxon>
        <taxon>Pseudomonadota</taxon>
        <taxon>Alphaproteobacteria</taxon>
        <taxon>Hyphomicrobiales</taxon>
        <taxon>Beijerinckiaceae</taxon>
        <taxon>Beijerinckia</taxon>
    </lineage>
</organism>
<evidence type="ECO:0000256" key="1">
    <source>
        <dbReference type="ARBA" id="ARBA00022801"/>
    </source>
</evidence>
<dbReference type="GO" id="GO:0016787">
    <property type="term" value="F:hydrolase activity"/>
    <property type="evidence" value="ECO:0007669"/>
    <property type="project" value="UniProtKB-KW"/>
</dbReference>
<sequence length="297" mass="33294">MDLPVTTRLIEANGLIFEIDECLPANGDTRKLALCLHGFPESKFSWKHQLPLLGTLGYRAWAPNLRGYGGSSRPKSVGAYGLDHLVADVEGLIAASKAEETLLIGHDWGAIIAWHCAMRKIRTLSRLVIMNVPHPTRYIEEIAVNPAQRRKSWYVLFFQLPRIPEFVLTRNKARAISGIILKMAVDRSRFPAEVLDQYRANALIPGAMTAMLNYYRAAFRAGRKAMAPSQNRVEVPTLIIWGEEDGALEKSLVFGTERFVSDLTVRFLPGVSHWVQQEAPETVNAILRAWLTHVPSL</sequence>